<protein>
    <submittedName>
        <fullName evidence="2">Uncharacterized protein</fullName>
    </submittedName>
</protein>
<name>A0A511MFX5_9NOCA</name>
<evidence type="ECO:0000313" key="2">
    <source>
        <dbReference type="EMBL" id="GEM39580.1"/>
    </source>
</evidence>
<accession>A0A511MFX5</accession>
<dbReference type="Proteomes" id="UP000321424">
    <property type="component" value="Unassembled WGS sequence"/>
</dbReference>
<organism evidence="2 3">
    <name type="scientific">Nocardia ninae NBRC 108245</name>
    <dbReference type="NCBI Taxonomy" id="1210091"/>
    <lineage>
        <taxon>Bacteria</taxon>
        <taxon>Bacillati</taxon>
        <taxon>Actinomycetota</taxon>
        <taxon>Actinomycetes</taxon>
        <taxon>Mycobacteriales</taxon>
        <taxon>Nocardiaceae</taxon>
        <taxon>Nocardia</taxon>
    </lineage>
</organism>
<gene>
    <name evidence="2" type="ORF">NN4_40990</name>
</gene>
<feature type="region of interest" description="Disordered" evidence="1">
    <location>
        <begin position="33"/>
        <end position="57"/>
    </location>
</feature>
<evidence type="ECO:0000313" key="3">
    <source>
        <dbReference type="Proteomes" id="UP000321424"/>
    </source>
</evidence>
<keyword evidence="3" id="KW-1185">Reference proteome</keyword>
<sequence>MADEKIWLEREIKRLESESARLEGFVRQRRAEVHRASTSRDSQHAQGQLAKASADLRNTKTALASYRQNLRRY</sequence>
<comment type="caution">
    <text evidence="2">The sequence shown here is derived from an EMBL/GenBank/DDBJ whole genome shotgun (WGS) entry which is preliminary data.</text>
</comment>
<dbReference type="RefSeq" id="WP_147133542.1">
    <property type="nucleotide sequence ID" value="NZ_BJXA01000026.1"/>
</dbReference>
<evidence type="ECO:0000256" key="1">
    <source>
        <dbReference type="SAM" id="MobiDB-lite"/>
    </source>
</evidence>
<reference evidence="2 3" key="1">
    <citation type="submission" date="2019-07" db="EMBL/GenBank/DDBJ databases">
        <title>Whole genome shotgun sequence of Nocardia ninae NBRC 108245.</title>
        <authorList>
            <person name="Hosoyama A."/>
            <person name="Uohara A."/>
            <person name="Ohji S."/>
            <person name="Ichikawa N."/>
        </authorList>
    </citation>
    <scope>NUCLEOTIDE SEQUENCE [LARGE SCALE GENOMIC DNA]</scope>
    <source>
        <strain evidence="2 3">NBRC 108245</strain>
    </source>
</reference>
<dbReference type="AlphaFoldDB" id="A0A511MFX5"/>
<dbReference type="EMBL" id="BJXA01000026">
    <property type="protein sequence ID" value="GEM39580.1"/>
    <property type="molecule type" value="Genomic_DNA"/>
</dbReference>
<proteinExistence type="predicted"/>